<reference evidence="1 2" key="1">
    <citation type="submission" date="2024-10" db="EMBL/GenBank/DDBJ databases">
        <title>Novel secondary metabolite-producing bacteria for plant disease control.</title>
        <authorList>
            <person name="Chevrette M."/>
        </authorList>
    </citation>
    <scope>NUCLEOTIDE SEQUENCE [LARGE SCALE GENOMIC DNA]</scope>
    <source>
        <strain evidence="1 2">J30 TE3557</strain>
    </source>
</reference>
<dbReference type="RefSeq" id="WP_404594914.1">
    <property type="nucleotide sequence ID" value="NZ_JBIYEW010000003.1"/>
</dbReference>
<organism evidence="1 2">
    <name type="scientific">Paenarthrobacter histidinolovorans</name>
    <dbReference type="NCBI Taxonomy" id="43664"/>
    <lineage>
        <taxon>Bacteria</taxon>
        <taxon>Bacillati</taxon>
        <taxon>Actinomycetota</taxon>
        <taxon>Actinomycetes</taxon>
        <taxon>Micrococcales</taxon>
        <taxon>Micrococcaceae</taxon>
        <taxon>Paenarthrobacter</taxon>
    </lineage>
</organism>
<name>A0ABW8N9A9_9MICC</name>
<evidence type="ECO:0000313" key="1">
    <source>
        <dbReference type="EMBL" id="MFK4640164.1"/>
    </source>
</evidence>
<accession>A0ABW8N9A9</accession>
<evidence type="ECO:0000313" key="2">
    <source>
        <dbReference type="Proteomes" id="UP001620520"/>
    </source>
</evidence>
<protein>
    <submittedName>
        <fullName evidence="1">Uncharacterized protein</fullName>
    </submittedName>
</protein>
<dbReference type="Proteomes" id="UP001620520">
    <property type="component" value="Unassembled WGS sequence"/>
</dbReference>
<gene>
    <name evidence="1" type="ORF">ABIA52_003053</name>
</gene>
<keyword evidence="2" id="KW-1185">Reference proteome</keyword>
<comment type="caution">
    <text evidence="1">The sequence shown here is derived from an EMBL/GenBank/DDBJ whole genome shotgun (WGS) entry which is preliminary data.</text>
</comment>
<proteinExistence type="predicted"/>
<dbReference type="EMBL" id="JBIYEW010000003">
    <property type="protein sequence ID" value="MFK4640164.1"/>
    <property type="molecule type" value="Genomic_DNA"/>
</dbReference>
<sequence length="356" mass="39525">MLPDAEFLLRGPRGRRLCLELAMEADPDIRSAAHQLANDLDLGPGKSRVMLTLGSSQEPEPVPASSSIADAAARIAALDLGVVDSALAQYSLQRSVDTARYWQSPEGEDVLAATDGVTESLTHIAARVLESPATHWWSQGIQPSQWAIDWRPANDPAPLPRKPLQTLAEWARKERAEEARAAWERPKDPQANFGGEWWSIPHGILQTVPLIPEGLNLVEDSLGWEDATTVPVSGTGRVLEIHTAEDWMDLCRAFPLEVTASRRHDWFRTTARLGRWVIPDWELAATEWDAVHLTVTGYLNAAGRALTVDQDTATVIAGWDPGSTLWLTDVARESGQPRQFWHRPANQDEWLQIRTE</sequence>